<name>A0ABV0KBU4_9CYAN</name>
<evidence type="ECO:0000313" key="2">
    <source>
        <dbReference type="Proteomes" id="UP001482513"/>
    </source>
</evidence>
<evidence type="ECO:0000313" key="1">
    <source>
        <dbReference type="EMBL" id="MEP0950245.1"/>
    </source>
</evidence>
<dbReference type="RefSeq" id="WP_190707319.1">
    <property type="nucleotide sequence ID" value="NZ_JAMPKX010000024.1"/>
</dbReference>
<dbReference type="EMBL" id="JAMPKX010000024">
    <property type="protein sequence ID" value="MEP0950245.1"/>
    <property type="molecule type" value="Genomic_DNA"/>
</dbReference>
<sequence>MERQSVALARSGWVGSGSFWPVRSRLDLEGWSMLNFSALLILGMNRLL</sequence>
<comment type="caution">
    <text evidence="1">The sequence shown here is derived from an EMBL/GenBank/DDBJ whole genome shotgun (WGS) entry which is preliminary data.</text>
</comment>
<dbReference type="Proteomes" id="UP001482513">
    <property type="component" value="Unassembled WGS sequence"/>
</dbReference>
<accession>A0ABV0KBU4</accession>
<proteinExistence type="predicted"/>
<protein>
    <submittedName>
        <fullName evidence="1">Uncharacterized protein</fullName>
    </submittedName>
</protein>
<keyword evidence="2" id="KW-1185">Reference proteome</keyword>
<reference evidence="1 2" key="1">
    <citation type="submission" date="2022-04" db="EMBL/GenBank/DDBJ databases">
        <title>Positive selection, recombination, and allopatry shape intraspecific diversity of widespread and dominant cyanobacteria.</title>
        <authorList>
            <person name="Wei J."/>
            <person name="Shu W."/>
            <person name="Hu C."/>
        </authorList>
    </citation>
    <scope>NUCLEOTIDE SEQUENCE [LARGE SCALE GENOMIC DNA]</scope>
    <source>
        <strain evidence="1 2">DQ-A4</strain>
    </source>
</reference>
<organism evidence="1 2">
    <name type="scientific">Leptolyngbya subtilissima DQ-A4</name>
    <dbReference type="NCBI Taxonomy" id="2933933"/>
    <lineage>
        <taxon>Bacteria</taxon>
        <taxon>Bacillati</taxon>
        <taxon>Cyanobacteriota</taxon>
        <taxon>Cyanophyceae</taxon>
        <taxon>Leptolyngbyales</taxon>
        <taxon>Leptolyngbyaceae</taxon>
        <taxon>Leptolyngbya group</taxon>
        <taxon>Leptolyngbya</taxon>
    </lineage>
</organism>
<gene>
    <name evidence="1" type="ORF">NC992_25485</name>
</gene>